<feature type="domain" description="MurNAc-LAA" evidence="5">
    <location>
        <begin position="99"/>
        <end position="248"/>
    </location>
</feature>
<dbReference type="EC" id="3.5.1.28" evidence="2"/>
<sequence length="271" mass="29365">RNAKAPGQTPAPPPAYKPPPGSEKRIGDLVEQLGLTVRTIMIDPGHGGKDPGAQGLGGLVEKDVNLRFARLLGKQLEDHGFQVLYTRTKDVFIPLEERTAMANAKKADLFVSLHCNAHGDAKSSGLEIYSLNLASTEDAVRVAARENAVSAKTISDLQLILTDLMLNTKMKESRDLAKTVQDKAVGSVSRWKTRDRGTHEAPFYVLMGARMPAVLVEMGYITNPDDAKRLGSDKYLEALAQGMVNGLVAYKQRLERFTGEAVPAAGKKKAS</sequence>
<evidence type="ECO:0000256" key="2">
    <source>
        <dbReference type="ARBA" id="ARBA00011901"/>
    </source>
</evidence>
<dbReference type="SUPFAM" id="SSF53187">
    <property type="entry name" value="Zn-dependent exopeptidases"/>
    <property type="match status" value="1"/>
</dbReference>
<dbReference type="Gene3D" id="3.40.630.40">
    <property type="entry name" value="Zn-dependent exopeptidases"/>
    <property type="match status" value="1"/>
</dbReference>
<dbReference type="GO" id="GO:0009253">
    <property type="term" value="P:peptidoglycan catabolic process"/>
    <property type="evidence" value="ECO:0007669"/>
    <property type="project" value="InterPro"/>
</dbReference>
<dbReference type="GO" id="GO:0008745">
    <property type="term" value="F:N-acetylmuramoyl-L-alanine amidase activity"/>
    <property type="evidence" value="ECO:0007669"/>
    <property type="project" value="UniProtKB-EC"/>
</dbReference>
<accession>A0A7K3NR69</accession>
<name>A0A7K3NR69_9BACT</name>
<evidence type="ECO:0000256" key="4">
    <source>
        <dbReference type="SAM" id="MobiDB-lite"/>
    </source>
</evidence>
<evidence type="ECO:0000256" key="1">
    <source>
        <dbReference type="ARBA" id="ARBA00001561"/>
    </source>
</evidence>
<dbReference type="EMBL" id="JAAGRQ010000121">
    <property type="protein sequence ID" value="NDY58631.1"/>
    <property type="molecule type" value="Genomic_DNA"/>
</dbReference>
<dbReference type="InterPro" id="IPR050695">
    <property type="entry name" value="N-acetylmuramoyl_amidase_3"/>
</dbReference>
<gene>
    <name evidence="6" type="ORF">G3N56_18000</name>
</gene>
<proteinExistence type="predicted"/>
<dbReference type="InterPro" id="IPR002508">
    <property type="entry name" value="MurNAc-LAA_cat"/>
</dbReference>
<dbReference type="Pfam" id="PF01520">
    <property type="entry name" value="Amidase_3"/>
    <property type="match status" value="1"/>
</dbReference>
<dbReference type="GO" id="GO:0030288">
    <property type="term" value="C:outer membrane-bounded periplasmic space"/>
    <property type="evidence" value="ECO:0007669"/>
    <property type="project" value="TreeGrafter"/>
</dbReference>
<feature type="compositionally biased region" description="Pro residues" evidence="4">
    <location>
        <begin position="9"/>
        <end position="21"/>
    </location>
</feature>
<dbReference type="AlphaFoldDB" id="A0A7K3NR69"/>
<dbReference type="Proteomes" id="UP000469724">
    <property type="component" value="Unassembled WGS sequence"/>
</dbReference>
<reference evidence="6 7" key="1">
    <citation type="submission" date="2020-02" db="EMBL/GenBank/DDBJ databases">
        <title>Comparative genomics of sulfur disproportionating microorganisms.</title>
        <authorList>
            <person name="Ward L.M."/>
            <person name="Bertran E."/>
            <person name="Johnston D.T."/>
        </authorList>
    </citation>
    <scope>NUCLEOTIDE SEQUENCE [LARGE SCALE GENOMIC DNA]</scope>
    <source>
        <strain evidence="6 7">DSM 3696</strain>
    </source>
</reference>
<dbReference type="SMART" id="SM00646">
    <property type="entry name" value="Ami_3"/>
    <property type="match status" value="1"/>
</dbReference>
<evidence type="ECO:0000256" key="3">
    <source>
        <dbReference type="ARBA" id="ARBA00022801"/>
    </source>
</evidence>
<keyword evidence="7" id="KW-1185">Reference proteome</keyword>
<comment type="caution">
    <text evidence="6">The sequence shown here is derived from an EMBL/GenBank/DDBJ whole genome shotgun (WGS) entry which is preliminary data.</text>
</comment>
<dbReference type="RefSeq" id="WP_163303702.1">
    <property type="nucleotide sequence ID" value="NZ_JAAGRQ010000121.1"/>
</dbReference>
<dbReference type="PANTHER" id="PTHR30404:SF0">
    <property type="entry name" value="N-ACETYLMURAMOYL-L-ALANINE AMIDASE AMIC"/>
    <property type="match status" value="1"/>
</dbReference>
<feature type="non-terminal residue" evidence="6">
    <location>
        <position position="1"/>
    </location>
</feature>
<dbReference type="FunFam" id="3.40.630.40:FF:000005">
    <property type="entry name" value="N-acetylmuramoyl-L-alanine amidase (AmiA)"/>
    <property type="match status" value="1"/>
</dbReference>
<protein>
    <recommendedName>
        <fullName evidence="2">N-acetylmuramoyl-L-alanine amidase</fullName>
        <ecNumber evidence="2">3.5.1.28</ecNumber>
    </recommendedName>
</protein>
<organism evidence="6 7">
    <name type="scientific">Desulfolutivibrio sulfodismutans</name>
    <dbReference type="NCBI Taxonomy" id="63561"/>
    <lineage>
        <taxon>Bacteria</taxon>
        <taxon>Pseudomonadati</taxon>
        <taxon>Thermodesulfobacteriota</taxon>
        <taxon>Desulfovibrionia</taxon>
        <taxon>Desulfovibrionales</taxon>
        <taxon>Desulfovibrionaceae</taxon>
        <taxon>Desulfolutivibrio</taxon>
    </lineage>
</organism>
<evidence type="ECO:0000313" key="7">
    <source>
        <dbReference type="Proteomes" id="UP000469724"/>
    </source>
</evidence>
<dbReference type="PANTHER" id="PTHR30404">
    <property type="entry name" value="N-ACETYLMURAMOYL-L-ALANINE AMIDASE"/>
    <property type="match status" value="1"/>
</dbReference>
<comment type="catalytic activity">
    <reaction evidence="1">
        <text>Hydrolyzes the link between N-acetylmuramoyl residues and L-amino acid residues in certain cell-wall glycopeptides.</text>
        <dbReference type="EC" id="3.5.1.28"/>
    </reaction>
</comment>
<feature type="region of interest" description="Disordered" evidence="4">
    <location>
        <begin position="1"/>
        <end position="23"/>
    </location>
</feature>
<evidence type="ECO:0000259" key="5">
    <source>
        <dbReference type="SMART" id="SM00646"/>
    </source>
</evidence>
<evidence type="ECO:0000313" key="6">
    <source>
        <dbReference type="EMBL" id="NDY58631.1"/>
    </source>
</evidence>
<dbReference type="CDD" id="cd02696">
    <property type="entry name" value="MurNAc-LAA"/>
    <property type="match status" value="1"/>
</dbReference>
<keyword evidence="3" id="KW-0378">Hydrolase</keyword>